<evidence type="ECO:0000256" key="2">
    <source>
        <dbReference type="SAM" id="Phobius"/>
    </source>
</evidence>
<proteinExistence type="predicted"/>
<dbReference type="Proteomes" id="UP001185863">
    <property type="component" value="Unassembled WGS sequence"/>
</dbReference>
<keyword evidence="2" id="KW-0472">Membrane</keyword>
<feature type="region of interest" description="Disordered" evidence="1">
    <location>
        <begin position="325"/>
        <end position="356"/>
    </location>
</feature>
<reference evidence="3" key="1">
    <citation type="submission" date="2023-10" db="EMBL/GenBank/DDBJ databases">
        <title>Development of a sustainable strategy for remediation of hydrocarbon-contaminated territories based on the waste exchange concept.</title>
        <authorList>
            <person name="Krivoruchko A."/>
        </authorList>
    </citation>
    <scope>NUCLEOTIDE SEQUENCE</scope>
    <source>
        <strain evidence="3">IEGM 68</strain>
    </source>
</reference>
<gene>
    <name evidence="3" type="ORF">R4315_01845</name>
</gene>
<sequence>MDATAVRSAVAIHLTESGMWSCCQDRAVEGLPSVRVATDGSLITSVRETSSTESSPLCSIDDEYIDVGGGIAPVPDVLAAVLRGAVEAVAGGPSVGAVLTYPTEWGTARQQVLADAGSAIAADTVLEPVAVAVAAVAGLAERDSTWAVVECRATGTTSTYVAATSGDYRVVEVEHESSLVVDDLDRQAEAITELVGRVCRGRALDGILVTDHIDTRHDLAPVRRAVVAAFGREVPVESVSGMDIVRALAMPRSDGVHEQSIVAIPQRNWLQPVLQREQQERTRRSWPTFVAVAAALAVVTGAGVAFIQSTLHSVSTSTVEGVVAESQSPSAPASSSVAPSQSTIPSTAAGTGREVSVGGVRLTAPDRWRERPQSATPFRIELVPDGGADRRIIVMQNNLQGGAGYDEVAVTLAAKIAQRGRPELFAELEKDVVFGGRPGITYSEFPDENSAVRWHVVVERDLQVSVGCQFLSAEWAEIEAECEHVVRSLEVDE</sequence>
<feature type="transmembrane region" description="Helical" evidence="2">
    <location>
        <begin position="286"/>
        <end position="307"/>
    </location>
</feature>
<dbReference type="Gene3D" id="3.30.420.40">
    <property type="match status" value="2"/>
</dbReference>
<dbReference type="NCBIfam" id="TIGR03931">
    <property type="entry name" value="T7SS_Rv3446c"/>
    <property type="match status" value="1"/>
</dbReference>
<dbReference type="EMBL" id="JAWLUP010000002">
    <property type="protein sequence ID" value="MDV7263303.1"/>
    <property type="molecule type" value="Genomic_DNA"/>
</dbReference>
<keyword evidence="2" id="KW-0812">Transmembrane</keyword>
<dbReference type="InterPro" id="IPR023840">
    <property type="entry name" value="T7SS_Rv3446c"/>
</dbReference>
<dbReference type="AlphaFoldDB" id="A0AAE5A4W2"/>
<evidence type="ECO:0000313" key="3">
    <source>
        <dbReference type="EMBL" id="MDV7263303.1"/>
    </source>
</evidence>
<evidence type="ECO:0000256" key="1">
    <source>
        <dbReference type="SAM" id="MobiDB-lite"/>
    </source>
</evidence>
<keyword evidence="2" id="KW-1133">Transmembrane helix</keyword>
<evidence type="ECO:0000313" key="4">
    <source>
        <dbReference type="Proteomes" id="UP001185863"/>
    </source>
</evidence>
<feature type="compositionally biased region" description="Low complexity" evidence="1">
    <location>
        <begin position="325"/>
        <end position="342"/>
    </location>
</feature>
<dbReference type="RefSeq" id="WP_317746916.1">
    <property type="nucleotide sequence ID" value="NZ_JAWLUP010000002.1"/>
</dbReference>
<protein>
    <submittedName>
        <fullName evidence="3">Type VII secretion-associated protein</fullName>
    </submittedName>
</protein>
<comment type="caution">
    <text evidence="3">The sequence shown here is derived from an EMBL/GenBank/DDBJ whole genome shotgun (WGS) entry which is preliminary data.</text>
</comment>
<accession>A0AAE5A4W2</accession>
<name>A0AAE5A4W2_9NOCA</name>
<organism evidence="3 4">
    <name type="scientific">Rhodococcus oxybenzonivorans</name>
    <dbReference type="NCBI Taxonomy" id="1990687"/>
    <lineage>
        <taxon>Bacteria</taxon>
        <taxon>Bacillati</taxon>
        <taxon>Actinomycetota</taxon>
        <taxon>Actinomycetes</taxon>
        <taxon>Mycobacteriales</taxon>
        <taxon>Nocardiaceae</taxon>
        <taxon>Rhodococcus</taxon>
    </lineage>
</organism>